<dbReference type="PANTHER" id="PTHR43784:SF2">
    <property type="entry name" value="GDSL-LIKE LIPASE_ACYLHYDROLASE, PUTATIVE (AFU_ORTHOLOGUE AFUA_2G00820)-RELATED"/>
    <property type="match status" value="1"/>
</dbReference>
<reference evidence="2" key="1">
    <citation type="submission" date="2021-01" db="EMBL/GenBank/DDBJ databases">
        <title>Whole genome shotgun sequence of Virgisporangium aliadipatigenens NBRC 105644.</title>
        <authorList>
            <person name="Komaki H."/>
            <person name="Tamura T."/>
        </authorList>
    </citation>
    <scope>NUCLEOTIDE SEQUENCE</scope>
    <source>
        <strain evidence="2">NBRC 105644</strain>
    </source>
</reference>
<keyword evidence="3" id="KW-1185">Reference proteome</keyword>
<dbReference type="GO" id="GO:0016787">
    <property type="term" value="F:hydrolase activity"/>
    <property type="evidence" value="ECO:0007669"/>
    <property type="project" value="UniProtKB-KW"/>
</dbReference>
<feature type="domain" description="SGNH hydrolase-type esterase" evidence="1">
    <location>
        <begin position="8"/>
        <end position="191"/>
    </location>
</feature>
<proteinExistence type="predicted"/>
<keyword evidence="2" id="KW-0378">Hydrolase</keyword>
<accession>A0A8J3YN90</accession>
<dbReference type="InterPro" id="IPR013830">
    <property type="entry name" value="SGNH_hydro"/>
</dbReference>
<dbReference type="Proteomes" id="UP000619260">
    <property type="component" value="Unassembled WGS sequence"/>
</dbReference>
<dbReference type="EMBL" id="BOPF01000014">
    <property type="protein sequence ID" value="GIJ47178.1"/>
    <property type="molecule type" value="Genomic_DNA"/>
</dbReference>
<dbReference type="InterPro" id="IPR036514">
    <property type="entry name" value="SGNH_hydro_sf"/>
</dbReference>
<protein>
    <submittedName>
        <fullName evidence="2">SGNH hydrolase</fullName>
    </submittedName>
</protein>
<dbReference type="SUPFAM" id="SSF52266">
    <property type="entry name" value="SGNH hydrolase"/>
    <property type="match status" value="1"/>
</dbReference>
<organism evidence="2 3">
    <name type="scientific">Virgisporangium aliadipatigenens</name>
    <dbReference type="NCBI Taxonomy" id="741659"/>
    <lineage>
        <taxon>Bacteria</taxon>
        <taxon>Bacillati</taxon>
        <taxon>Actinomycetota</taxon>
        <taxon>Actinomycetes</taxon>
        <taxon>Micromonosporales</taxon>
        <taxon>Micromonosporaceae</taxon>
        <taxon>Virgisporangium</taxon>
    </lineage>
</organism>
<dbReference type="Gene3D" id="3.40.50.1110">
    <property type="entry name" value="SGNH hydrolase"/>
    <property type="match status" value="1"/>
</dbReference>
<comment type="caution">
    <text evidence="2">The sequence shown here is derived from an EMBL/GenBank/DDBJ whole genome shotgun (WGS) entry which is preliminary data.</text>
</comment>
<evidence type="ECO:0000313" key="3">
    <source>
        <dbReference type="Proteomes" id="UP000619260"/>
    </source>
</evidence>
<dbReference type="CDD" id="cd01832">
    <property type="entry name" value="SGNH_hydrolase_like_1"/>
    <property type="match status" value="1"/>
</dbReference>
<dbReference type="InterPro" id="IPR053140">
    <property type="entry name" value="GDSL_Rv0518-like"/>
</dbReference>
<dbReference type="RefSeq" id="WP_203900699.1">
    <property type="nucleotide sequence ID" value="NZ_BOPF01000014.1"/>
</dbReference>
<gene>
    <name evidence="2" type="ORF">Val02_40640</name>
</gene>
<name>A0A8J3YN90_9ACTN</name>
<dbReference type="AlphaFoldDB" id="A0A8J3YN90"/>
<evidence type="ECO:0000313" key="2">
    <source>
        <dbReference type="EMBL" id="GIJ47178.1"/>
    </source>
</evidence>
<dbReference type="PANTHER" id="PTHR43784">
    <property type="entry name" value="GDSL-LIKE LIPASE/ACYLHYDROLASE, PUTATIVE (AFU_ORTHOLOGUE AFUA_2G00820)-RELATED"/>
    <property type="match status" value="1"/>
</dbReference>
<evidence type="ECO:0000259" key="1">
    <source>
        <dbReference type="Pfam" id="PF13472"/>
    </source>
</evidence>
<dbReference type="Pfam" id="PF13472">
    <property type="entry name" value="Lipase_GDSL_2"/>
    <property type="match status" value="1"/>
</dbReference>
<sequence>MGWNSYVAVGDSFTEGLDDPYDDGRGFRGWADLVAAQLATHAAADRPPGEKSDFRYANLAIRGKLFDQIVADQLPAALEMRADLYSFAAGGNDALRRGFDLATLAAKFERVVEQLRGTGADVVLFRWANVSVHLPARKTMESRGKAINDMIVEIGDRQGAHVIDLWGDEAFDNRRLWGPDRLHMSPIGHQRVAAHVLSSLGVPAEEEWLAAVPPPESLSWTRARAADARWAATHLAPWLKRRLTGKSSGDLLTPKRPTLESVF</sequence>